<evidence type="ECO:0000313" key="3">
    <source>
        <dbReference type="Proteomes" id="UP001303473"/>
    </source>
</evidence>
<dbReference type="EMBL" id="MU853876">
    <property type="protein sequence ID" value="KAK3936658.1"/>
    <property type="molecule type" value="Genomic_DNA"/>
</dbReference>
<dbReference type="AlphaFoldDB" id="A0AAN6N1V8"/>
<evidence type="ECO:0000256" key="1">
    <source>
        <dbReference type="SAM" id="MobiDB-lite"/>
    </source>
</evidence>
<evidence type="ECO:0000313" key="2">
    <source>
        <dbReference type="EMBL" id="KAK3936658.1"/>
    </source>
</evidence>
<gene>
    <name evidence="2" type="ORF">QBC46DRAFT_24783</name>
</gene>
<dbReference type="Proteomes" id="UP001303473">
    <property type="component" value="Unassembled WGS sequence"/>
</dbReference>
<proteinExistence type="predicted"/>
<feature type="compositionally biased region" description="Basic residues" evidence="1">
    <location>
        <begin position="113"/>
        <end position="125"/>
    </location>
</feature>
<comment type="caution">
    <text evidence="2">The sequence shown here is derived from an EMBL/GenBank/DDBJ whole genome shotgun (WGS) entry which is preliminary data.</text>
</comment>
<accession>A0AAN6N1V8</accession>
<reference evidence="3" key="1">
    <citation type="journal article" date="2023" name="Mol. Phylogenet. Evol.">
        <title>Genome-scale phylogeny and comparative genomics of the fungal order Sordariales.</title>
        <authorList>
            <person name="Hensen N."/>
            <person name="Bonometti L."/>
            <person name="Westerberg I."/>
            <person name="Brannstrom I.O."/>
            <person name="Guillou S."/>
            <person name="Cros-Aarteil S."/>
            <person name="Calhoun S."/>
            <person name="Haridas S."/>
            <person name="Kuo A."/>
            <person name="Mondo S."/>
            <person name="Pangilinan J."/>
            <person name="Riley R."/>
            <person name="LaButti K."/>
            <person name="Andreopoulos B."/>
            <person name="Lipzen A."/>
            <person name="Chen C."/>
            <person name="Yan M."/>
            <person name="Daum C."/>
            <person name="Ng V."/>
            <person name="Clum A."/>
            <person name="Steindorff A."/>
            <person name="Ohm R.A."/>
            <person name="Martin F."/>
            <person name="Silar P."/>
            <person name="Natvig D.O."/>
            <person name="Lalanne C."/>
            <person name="Gautier V."/>
            <person name="Ament-Velasquez S.L."/>
            <person name="Kruys A."/>
            <person name="Hutchinson M.I."/>
            <person name="Powell A.J."/>
            <person name="Barry K."/>
            <person name="Miller A.N."/>
            <person name="Grigoriev I.V."/>
            <person name="Debuchy R."/>
            <person name="Gladieux P."/>
            <person name="Hiltunen Thoren M."/>
            <person name="Johannesson H."/>
        </authorList>
    </citation>
    <scope>NUCLEOTIDE SEQUENCE [LARGE SCALE GENOMIC DNA]</scope>
    <source>
        <strain evidence="3">CBS 340.73</strain>
    </source>
</reference>
<keyword evidence="3" id="KW-1185">Reference proteome</keyword>
<protein>
    <submittedName>
        <fullName evidence="2">Uncharacterized protein</fullName>
    </submittedName>
</protein>
<sequence>MTDKQKIFTSTVSAKMESMAKTREWQSMRSACGKHNYSAVGFSVSCLKPTKKIRYQKAICQLERALVVLEESAIFVKFHAFCARVIFQQGGSSLLTEHLVLASYRLARPDKARRGKRCPSKRRSHGNSERKFAASFRTSPCSRTGRQRSAFCPARRAGASASVPPPSDPVITELKRCGYHLEISRSCSCGFIRHEVLHLSNPTSKQAFVFRIRHVVI</sequence>
<feature type="region of interest" description="Disordered" evidence="1">
    <location>
        <begin position="112"/>
        <end position="137"/>
    </location>
</feature>
<organism evidence="2 3">
    <name type="scientific">Diplogelasinospora grovesii</name>
    <dbReference type="NCBI Taxonomy" id="303347"/>
    <lineage>
        <taxon>Eukaryota</taxon>
        <taxon>Fungi</taxon>
        <taxon>Dikarya</taxon>
        <taxon>Ascomycota</taxon>
        <taxon>Pezizomycotina</taxon>
        <taxon>Sordariomycetes</taxon>
        <taxon>Sordariomycetidae</taxon>
        <taxon>Sordariales</taxon>
        <taxon>Diplogelasinosporaceae</taxon>
        <taxon>Diplogelasinospora</taxon>
    </lineage>
</organism>
<name>A0AAN6N1V8_9PEZI</name>